<dbReference type="InterPro" id="IPR002641">
    <property type="entry name" value="PNPLA_dom"/>
</dbReference>
<dbReference type="RefSeq" id="WP_094551752.1">
    <property type="nucleotide sequence ID" value="NZ_MQWB01000011.1"/>
</dbReference>
<dbReference type="Pfam" id="PF01734">
    <property type="entry name" value="Patatin"/>
    <property type="match status" value="1"/>
</dbReference>
<comment type="caution">
    <text evidence="4">Lacks conserved residue(s) required for the propagation of feature annotation.</text>
</comment>
<dbReference type="EMBL" id="MQWB01000011">
    <property type="protein sequence ID" value="OZC01292.1"/>
    <property type="molecule type" value="Genomic_DNA"/>
</dbReference>
<comment type="caution">
    <text evidence="6">The sequence shown here is derived from an EMBL/GenBank/DDBJ whole genome shotgun (WGS) entry which is preliminary data.</text>
</comment>
<keyword evidence="3 4" id="KW-0443">Lipid metabolism</keyword>
<feature type="short sequence motif" description="DGA/G" evidence="4">
    <location>
        <begin position="239"/>
        <end position="241"/>
    </location>
</feature>
<dbReference type="PANTHER" id="PTHR14226">
    <property type="entry name" value="NEUROPATHY TARGET ESTERASE/SWISS CHEESE D.MELANOGASTER"/>
    <property type="match status" value="1"/>
</dbReference>
<name>A0A259TU40_9BACT</name>
<keyword evidence="7" id="KW-1185">Reference proteome</keyword>
<evidence type="ECO:0000256" key="1">
    <source>
        <dbReference type="ARBA" id="ARBA00022801"/>
    </source>
</evidence>
<evidence type="ECO:0000256" key="3">
    <source>
        <dbReference type="ARBA" id="ARBA00023098"/>
    </source>
</evidence>
<proteinExistence type="predicted"/>
<dbReference type="Gene3D" id="3.40.1090.10">
    <property type="entry name" value="Cytosolic phospholipase A2 catalytic domain"/>
    <property type="match status" value="2"/>
</dbReference>
<keyword evidence="2 4" id="KW-0442">Lipid degradation</keyword>
<reference evidence="6 7" key="1">
    <citation type="submission" date="2016-11" db="EMBL/GenBank/DDBJ databases">
        <title>Study of marine rhodopsin-containing bacteria.</title>
        <authorList>
            <person name="Yoshizawa S."/>
            <person name="Kumagai Y."/>
            <person name="Kogure K."/>
        </authorList>
    </citation>
    <scope>NUCLEOTIDE SEQUENCE [LARGE SCALE GENOMIC DNA]</scope>
    <source>
        <strain evidence="6 7">SG-29</strain>
    </source>
</reference>
<dbReference type="AlphaFoldDB" id="A0A259TU40"/>
<accession>A0A259TU40</accession>
<feature type="active site" description="Nucleophile" evidence="4">
    <location>
        <position position="68"/>
    </location>
</feature>
<dbReference type="InParanoid" id="A0A259TU40"/>
<feature type="domain" description="PNPLA" evidence="5">
    <location>
        <begin position="33"/>
        <end position="252"/>
    </location>
</feature>
<dbReference type="PROSITE" id="PS51635">
    <property type="entry name" value="PNPLA"/>
    <property type="match status" value="1"/>
</dbReference>
<dbReference type="InterPro" id="IPR050301">
    <property type="entry name" value="NTE"/>
</dbReference>
<dbReference type="PANTHER" id="PTHR14226:SF78">
    <property type="entry name" value="SLR0060 PROTEIN"/>
    <property type="match status" value="1"/>
</dbReference>
<dbReference type="OrthoDB" id="9813090at2"/>
<dbReference type="SUPFAM" id="SSF52151">
    <property type="entry name" value="FabD/lysophospholipase-like"/>
    <property type="match status" value="1"/>
</dbReference>
<dbReference type="InterPro" id="IPR016035">
    <property type="entry name" value="Acyl_Trfase/lysoPLipase"/>
</dbReference>
<sequence>METLPDPADPIHDYDPEPDAEALAGAASDVALCLSGGGYRAMLFHVGSLWRLNEAGMLRTLARVSSVSGGSITAGVLALAWDDLGWAGGVATQFETRVADPVRVLASRTLDAGAVLTGVLLPGSVGDKVAAAYARYLFGDATLQDLPDDSAGDAPRFVINATNLQSGKLWRFSRPYMGDWRVGIVREPSVPLARAVAASSAFPPVLSPVVLDLDSSDFDASTGDGLTGRAYREEVVLSDGGVYDNLGLETAWKRHGTVLVSDGGGAFEPDPDPPSDWARHSVRVLGVIDSQVRNLRKRQTIGAFASGRKRGAYWGIRTDIARYGLGDALPCPAPETVRLAETPTRLKRLSDVRQERLINWGYAVCDAALRAHVDPSLPAGAFPYPDAKVG</sequence>
<keyword evidence="1 4" id="KW-0378">Hydrolase</keyword>
<dbReference type="Proteomes" id="UP000216446">
    <property type="component" value="Unassembled WGS sequence"/>
</dbReference>
<evidence type="ECO:0000256" key="2">
    <source>
        <dbReference type="ARBA" id="ARBA00022963"/>
    </source>
</evidence>
<gene>
    <name evidence="6" type="ORF">BSZ36_17750</name>
</gene>
<dbReference type="GO" id="GO:0016042">
    <property type="term" value="P:lipid catabolic process"/>
    <property type="evidence" value="ECO:0007669"/>
    <property type="project" value="UniProtKB-UniRule"/>
</dbReference>
<organism evidence="6 7">
    <name type="scientific">Rubricoccus marinus</name>
    <dbReference type="NCBI Taxonomy" id="716817"/>
    <lineage>
        <taxon>Bacteria</taxon>
        <taxon>Pseudomonadati</taxon>
        <taxon>Rhodothermota</taxon>
        <taxon>Rhodothermia</taxon>
        <taxon>Rhodothermales</taxon>
        <taxon>Rubricoccaceae</taxon>
        <taxon>Rubricoccus</taxon>
    </lineage>
</organism>
<protein>
    <submittedName>
        <fullName evidence="6">Patatin</fullName>
    </submittedName>
</protein>
<evidence type="ECO:0000313" key="6">
    <source>
        <dbReference type="EMBL" id="OZC01292.1"/>
    </source>
</evidence>
<evidence type="ECO:0000313" key="7">
    <source>
        <dbReference type="Proteomes" id="UP000216446"/>
    </source>
</evidence>
<evidence type="ECO:0000256" key="4">
    <source>
        <dbReference type="PROSITE-ProRule" id="PRU01161"/>
    </source>
</evidence>
<feature type="active site" description="Proton acceptor" evidence="4">
    <location>
        <position position="239"/>
    </location>
</feature>
<evidence type="ECO:0000259" key="5">
    <source>
        <dbReference type="PROSITE" id="PS51635"/>
    </source>
</evidence>
<dbReference type="GO" id="GO:0016787">
    <property type="term" value="F:hydrolase activity"/>
    <property type="evidence" value="ECO:0007669"/>
    <property type="project" value="UniProtKB-UniRule"/>
</dbReference>